<keyword evidence="1" id="KW-1133">Transmembrane helix</keyword>
<sequence>MRGTQWVLKNWMSVFLVLFGLFNLLPFIAPILAHLGIDLLANLIYLLYAPLCHQMAHRSFFLFGDQVMYNVEQLPLSLTGNLSSNMLALKQLQGNDSIGWKVAWSVRMVYMYGSMWLFALLYAGISRHRRVKRLPVWAFLLLILPLALDGTTHMISDFSGGLFQGFRYTNEWLANLIAHTLPEQFYIGDGWGTFNAWMRLISGIGFGAAIVGFMFPIIASDMRYNSWLLSQKILNYEMRENRQKHLNNNAS</sequence>
<keyword evidence="3" id="KW-1185">Reference proteome</keyword>
<protein>
    <submittedName>
        <fullName evidence="2">DUF2085 domain-containing protein</fullName>
    </submittedName>
</protein>
<evidence type="ECO:0000313" key="2">
    <source>
        <dbReference type="EMBL" id="QPC80843.1"/>
    </source>
</evidence>
<name>A0A7S8E5U0_9CHLR</name>
<feature type="transmembrane region" description="Helical" evidence="1">
    <location>
        <begin position="137"/>
        <end position="156"/>
    </location>
</feature>
<reference evidence="2 3" key="1">
    <citation type="submission" date="2020-02" db="EMBL/GenBank/DDBJ databases">
        <authorList>
            <person name="Zheng R.K."/>
            <person name="Sun C.M."/>
        </authorList>
    </citation>
    <scope>NUCLEOTIDE SEQUENCE [LARGE SCALE GENOMIC DNA]</scope>
    <source>
        <strain evidence="3">rifampicinis</strain>
    </source>
</reference>
<feature type="transmembrane region" description="Helical" evidence="1">
    <location>
        <begin position="12"/>
        <end position="37"/>
    </location>
</feature>
<feature type="transmembrane region" description="Helical" evidence="1">
    <location>
        <begin position="109"/>
        <end position="125"/>
    </location>
</feature>
<dbReference type="AlphaFoldDB" id="A0A7S8E5U0"/>
<evidence type="ECO:0000256" key="1">
    <source>
        <dbReference type="SAM" id="Phobius"/>
    </source>
</evidence>
<accession>A0A7S8E5U0</accession>
<dbReference type="Proteomes" id="UP000594468">
    <property type="component" value="Chromosome"/>
</dbReference>
<keyword evidence="1" id="KW-0812">Transmembrane</keyword>
<evidence type="ECO:0000313" key="3">
    <source>
        <dbReference type="Proteomes" id="UP000594468"/>
    </source>
</evidence>
<dbReference type="EMBL" id="CP062983">
    <property type="protein sequence ID" value="QPC80843.1"/>
    <property type="molecule type" value="Genomic_DNA"/>
</dbReference>
<dbReference type="RefSeq" id="WP_195168918.1">
    <property type="nucleotide sequence ID" value="NZ_CP062983.1"/>
</dbReference>
<proteinExistence type="predicted"/>
<organism evidence="2 3">
    <name type="scientific">Phototrophicus methaneseepsis</name>
    <dbReference type="NCBI Taxonomy" id="2710758"/>
    <lineage>
        <taxon>Bacteria</taxon>
        <taxon>Bacillati</taxon>
        <taxon>Chloroflexota</taxon>
        <taxon>Candidatus Thermofontia</taxon>
        <taxon>Phototrophicales</taxon>
        <taxon>Phototrophicaceae</taxon>
        <taxon>Phototrophicus</taxon>
    </lineage>
</organism>
<feature type="transmembrane region" description="Helical" evidence="1">
    <location>
        <begin position="196"/>
        <end position="219"/>
    </location>
</feature>
<dbReference type="KEGG" id="pmet:G4Y79_14115"/>
<gene>
    <name evidence="2" type="ORF">G4Y79_14115</name>
</gene>
<keyword evidence="1" id="KW-0472">Membrane</keyword>